<keyword evidence="5" id="KW-0804">Transcription</keyword>
<organism evidence="9 10">
    <name type="scientific">Solihabitans fulvus</name>
    <dbReference type="NCBI Taxonomy" id="1892852"/>
    <lineage>
        <taxon>Bacteria</taxon>
        <taxon>Bacillati</taxon>
        <taxon>Actinomycetota</taxon>
        <taxon>Actinomycetes</taxon>
        <taxon>Pseudonocardiales</taxon>
        <taxon>Pseudonocardiaceae</taxon>
        <taxon>Solihabitans</taxon>
    </lineage>
</organism>
<feature type="compositionally biased region" description="Basic and acidic residues" evidence="6">
    <location>
        <begin position="20"/>
        <end position="35"/>
    </location>
</feature>
<comment type="similarity">
    <text evidence="1">Belongs to the sigma-70 factor family. ECF subfamily.</text>
</comment>
<feature type="domain" description="RNA polymerase sigma-70 region 2" evidence="7">
    <location>
        <begin position="56"/>
        <end position="123"/>
    </location>
</feature>
<dbReference type="Pfam" id="PF04542">
    <property type="entry name" value="Sigma70_r2"/>
    <property type="match status" value="1"/>
</dbReference>
<evidence type="ECO:0000256" key="3">
    <source>
        <dbReference type="ARBA" id="ARBA00023082"/>
    </source>
</evidence>
<dbReference type="SUPFAM" id="SSF88659">
    <property type="entry name" value="Sigma3 and sigma4 domains of RNA polymerase sigma factors"/>
    <property type="match status" value="1"/>
</dbReference>
<dbReference type="EMBL" id="VUOB01000045">
    <property type="protein sequence ID" value="KAA2257515.1"/>
    <property type="molecule type" value="Genomic_DNA"/>
</dbReference>
<dbReference type="InterPro" id="IPR036388">
    <property type="entry name" value="WH-like_DNA-bd_sf"/>
</dbReference>
<dbReference type="Proteomes" id="UP000323454">
    <property type="component" value="Unassembled WGS sequence"/>
</dbReference>
<dbReference type="AlphaFoldDB" id="A0A5B2X2X1"/>
<keyword evidence="2" id="KW-0805">Transcription regulation</keyword>
<evidence type="ECO:0000256" key="5">
    <source>
        <dbReference type="ARBA" id="ARBA00023163"/>
    </source>
</evidence>
<dbReference type="OrthoDB" id="9784272at2"/>
<feature type="region of interest" description="Disordered" evidence="6">
    <location>
        <begin position="1"/>
        <end position="35"/>
    </location>
</feature>
<dbReference type="NCBIfam" id="TIGR02937">
    <property type="entry name" value="sigma70-ECF"/>
    <property type="match status" value="1"/>
</dbReference>
<dbReference type="InterPro" id="IPR007627">
    <property type="entry name" value="RNA_pol_sigma70_r2"/>
</dbReference>
<evidence type="ECO:0000259" key="7">
    <source>
        <dbReference type="Pfam" id="PF04542"/>
    </source>
</evidence>
<gene>
    <name evidence="9" type="ORF">F0L68_24760</name>
</gene>
<proteinExistence type="inferred from homology"/>
<evidence type="ECO:0000256" key="1">
    <source>
        <dbReference type="ARBA" id="ARBA00010641"/>
    </source>
</evidence>
<dbReference type="InterPro" id="IPR039425">
    <property type="entry name" value="RNA_pol_sigma-70-like"/>
</dbReference>
<evidence type="ECO:0000313" key="10">
    <source>
        <dbReference type="Proteomes" id="UP000323454"/>
    </source>
</evidence>
<dbReference type="PANTHER" id="PTHR43133:SF62">
    <property type="entry name" value="RNA POLYMERASE SIGMA FACTOR SIGZ"/>
    <property type="match status" value="1"/>
</dbReference>
<protein>
    <submittedName>
        <fullName evidence="9">Sigma-70 family RNA polymerase sigma factor</fullName>
    </submittedName>
</protein>
<keyword evidence="10" id="KW-1185">Reference proteome</keyword>
<dbReference type="CDD" id="cd06171">
    <property type="entry name" value="Sigma70_r4"/>
    <property type="match status" value="1"/>
</dbReference>
<dbReference type="GO" id="GO:0003677">
    <property type="term" value="F:DNA binding"/>
    <property type="evidence" value="ECO:0007669"/>
    <property type="project" value="UniProtKB-KW"/>
</dbReference>
<dbReference type="InterPro" id="IPR013325">
    <property type="entry name" value="RNA_pol_sigma_r2"/>
</dbReference>
<dbReference type="GO" id="GO:0006352">
    <property type="term" value="P:DNA-templated transcription initiation"/>
    <property type="evidence" value="ECO:0007669"/>
    <property type="project" value="InterPro"/>
</dbReference>
<dbReference type="PANTHER" id="PTHR43133">
    <property type="entry name" value="RNA POLYMERASE ECF-TYPE SIGMA FACTO"/>
    <property type="match status" value="1"/>
</dbReference>
<evidence type="ECO:0000259" key="8">
    <source>
        <dbReference type="Pfam" id="PF04545"/>
    </source>
</evidence>
<keyword evidence="4" id="KW-0238">DNA-binding</keyword>
<evidence type="ECO:0000256" key="6">
    <source>
        <dbReference type="SAM" id="MobiDB-lite"/>
    </source>
</evidence>
<accession>A0A5B2X2X1</accession>
<reference evidence="9 10" key="1">
    <citation type="submission" date="2019-09" db="EMBL/GenBank/DDBJ databases">
        <title>Goodfellowia gen. nov., a new genus of the Pseudonocardineae related to Actinoalloteichus, containing Goodfellowia coeruleoviolacea gen. nov., comb. nov. gen. nov., comb. nov.</title>
        <authorList>
            <person name="Labeda D."/>
        </authorList>
    </citation>
    <scope>NUCLEOTIDE SEQUENCE [LARGE SCALE GENOMIC DNA]</scope>
    <source>
        <strain evidence="9 10">AN110305</strain>
    </source>
</reference>
<dbReference type="InterPro" id="IPR007630">
    <property type="entry name" value="RNA_pol_sigma70_r4"/>
</dbReference>
<feature type="domain" description="RNA polymerase sigma-70 region 4" evidence="8">
    <location>
        <begin position="163"/>
        <end position="211"/>
    </location>
</feature>
<dbReference type="SUPFAM" id="SSF88946">
    <property type="entry name" value="Sigma2 domain of RNA polymerase sigma factors"/>
    <property type="match status" value="1"/>
</dbReference>
<dbReference type="GO" id="GO:0016987">
    <property type="term" value="F:sigma factor activity"/>
    <property type="evidence" value="ECO:0007669"/>
    <property type="project" value="UniProtKB-KW"/>
</dbReference>
<evidence type="ECO:0000313" key="9">
    <source>
        <dbReference type="EMBL" id="KAA2257515.1"/>
    </source>
</evidence>
<dbReference type="Gene3D" id="1.10.10.10">
    <property type="entry name" value="Winged helix-like DNA-binding domain superfamily/Winged helix DNA-binding domain"/>
    <property type="match status" value="1"/>
</dbReference>
<reference evidence="9 10" key="2">
    <citation type="submission" date="2019-09" db="EMBL/GenBank/DDBJ databases">
        <authorList>
            <person name="Jin C."/>
        </authorList>
    </citation>
    <scope>NUCLEOTIDE SEQUENCE [LARGE SCALE GENOMIC DNA]</scope>
    <source>
        <strain evidence="9 10">AN110305</strain>
    </source>
</reference>
<dbReference type="Pfam" id="PF04545">
    <property type="entry name" value="Sigma70_r4"/>
    <property type="match status" value="1"/>
</dbReference>
<comment type="caution">
    <text evidence="9">The sequence shown here is derived from an EMBL/GenBank/DDBJ whole genome shotgun (WGS) entry which is preliminary data.</text>
</comment>
<name>A0A5B2X2X1_9PSEU</name>
<keyword evidence="3" id="KW-0731">Sigma factor</keyword>
<dbReference type="InterPro" id="IPR013324">
    <property type="entry name" value="RNA_pol_sigma_r3/r4-like"/>
</dbReference>
<dbReference type="InterPro" id="IPR014284">
    <property type="entry name" value="RNA_pol_sigma-70_dom"/>
</dbReference>
<evidence type="ECO:0000256" key="2">
    <source>
        <dbReference type="ARBA" id="ARBA00023015"/>
    </source>
</evidence>
<sequence length="234" mass="25335">MLDVRIPLVTDGSPSPPAREPVRSGSERPAQPDDRVADAELVALVTTGDRAAFAELYDRYSRQAYSLARRICVDPELAEDAVQEAYLTLWRNPGRFDAARGGFGTWLMTVVHHRAVDAVRRENTQRRKSVPLTDELSERVVPPVPGSDQDALAGVEAGVVRVALGKLPEDQRQVIALAYFGGYTQCEVAALTGVPLGTVKSRTFAAVRRLRVLLASLLNGDAGGTSDRTTGAQR</sequence>
<evidence type="ECO:0000256" key="4">
    <source>
        <dbReference type="ARBA" id="ARBA00023125"/>
    </source>
</evidence>
<dbReference type="Gene3D" id="1.10.1740.10">
    <property type="match status" value="1"/>
</dbReference>